<dbReference type="OrthoDB" id="8690069at2"/>
<evidence type="ECO:0008006" key="5">
    <source>
        <dbReference type="Google" id="ProtNLM"/>
    </source>
</evidence>
<dbReference type="Gene3D" id="3.40.190.170">
    <property type="entry name" value="Bacterial extracellular solute-binding protein, family 7"/>
    <property type="match status" value="1"/>
</dbReference>
<gene>
    <name evidence="3" type="ORF">AQPW35_24130</name>
</gene>
<dbReference type="Proteomes" id="UP000301751">
    <property type="component" value="Unassembled WGS sequence"/>
</dbReference>
<dbReference type="RefSeq" id="WP_137733068.1">
    <property type="nucleotide sequence ID" value="NZ_BJCL01000005.1"/>
</dbReference>
<evidence type="ECO:0000313" key="4">
    <source>
        <dbReference type="Proteomes" id="UP000301751"/>
    </source>
</evidence>
<dbReference type="PROSITE" id="PS51257">
    <property type="entry name" value="PROKAR_LIPOPROTEIN"/>
    <property type="match status" value="1"/>
</dbReference>
<proteinExistence type="predicted"/>
<evidence type="ECO:0000313" key="3">
    <source>
        <dbReference type="EMBL" id="GCL63332.1"/>
    </source>
</evidence>
<dbReference type="Pfam" id="PF03480">
    <property type="entry name" value="DctP"/>
    <property type="match status" value="1"/>
</dbReference>
<protein>
    <recommendedName>
        <fullName evidence="5">C4-dicarboxylate ABC transporter substrate-binding protein</fullName>
    </recommendedName>
</protein>
<dbReference type="InterPro" id="IPR018389">
    <property type="entry name" value="DctP_fam"/>
</dbReference>
<name>A0A480ATA6_9BURK</name>
<feature type="signal peptide" evidence="2">
    <location>
        <begin position="1"/>
        <end position="23"/>
    </location>
</feature>
<dbReference type="GO" id="GO:0055085">
    <property type="term" value="P:transmembrane transport"/>
    <property type="evidence" value="ECO:0007669"/>
    <property type="project" value="InterPro"/>
</dbReference>
<organism evidence="3 4">
    <name type="scientific">Pseudaquabacterium pictum</name>
    <dbReference type="NCBI Taxonomy" id="2315236"/>
    <lineage>
        <taxon>Bacteria</taxon>
        <taxon>Pseudomonadati</taxon>
        <taxon>Pseudomonadota</taxon>
        <taxon>Betaproteobacteria</taxon>
        <taxon>Burkholderiales</taxon>
        <taxon>Sphaerotilaceae</taxon>
        <taxon>Pseudaquabacterium</taxon>
    </lineage>
</organism>
<dbReference type="EMBL" id="BJCL01000005">
    <property type="protein sequence ID" value="GCL63332.1"/>
    <property type="molecule type" value="Genomic_DNA"/>
</dbReference>
<keyword evidence="4" id="KW-1185">Reference proteome</keyword>
<reference evidence="4" key="1">
    <citation type="submission" date="2019-03" db="EMBL/GenBank/DDBJ databases">
        <title>Aquabacterium pictum sp.nov., the first bacteriochlorophyll a-containing freshwater bacterium in the genus Aquabacterium of the class Betaproteobacteria.</title>
        <authorList>
            <person name="Hirose S."/>
            <person name="Tank M."/>
            <person name="Hara E."/>
            <person name="Tamaki H."/>
            <person name="Takaichi S."/>
            <person name="Haruta S."/>
            <person name="Hanada S."/>
        </authorList>
    </citation>
    <scope>NUCLEOTIDE SEQUENCE [LARGE SCALE GENOMIC DNA]</scope>
    <source>
        <strain evidence="4">W35</strain>
    </source>
</reference>
<accession>A0A480ATA6</accession>
<dbReference type="NCBIfam" id="NF037995">
    <property type="entry name" value="TRAP_S1"/>
    <property type="match status" value="1"/>
</dbReference>
<sequence length="333" mass="35753">MKSLLALSLTCLSLACASSAALAQKTWKVGSAAQPGSVLITFVDETAQKIGEGTKGEVKAERLFIGSEQEATQQVVRGRIEIGSISYTGTSGLVPEAAVLNMPYVWNSTAEKDFVTDKFALPVLRKIYDSKGLVLLGLGEVGWNDVVCKKACLTPDSVKGMKVRIAPSPASKMFWTSLNANGVQMPLSELFPALQSGLVDAADLPFPYYVTTPAAQSAPHYVLTQHLHHGSVIVANKAAWETLTPAQKQVVQASMPDVVRMRKAVADELVSKMDEFKKKGGFVHELTAAQRAEWRKLVQPNQEALIKDMGPGAPELWAAIQKGKAEYAASGGK</sequence>
<dbReference type="PANTHER" id="PTHR33376:SF5">
    <property type="entry name" value="EXTRACYTOPLASMIC SOLUTE RECEPTOR PROTEIN"/>
    <property type="match status" value="1"/>
</dbReference>
<dbReference type="InterPro" id="IPR038404">
    <property type="entry name" value="TRAP_DctP_sf"/>
</dbReference>
<dbReference type="CDD" id="cd13603">
    <property type="entry name" value="PBP2_TRAP_Siap_TeaA_like"/>
    <property type="match status" value="1"/>
</dbReference>
<dbReference type="PANTHER" id="PTHR33376">
    <property type="match status" value="1"/>
</dbReference>
<feature type="chain" id="PRO_5019803349" description="C4-dicarboxylate ABC transporter substrate-binding protein" evidence="2">
    <location>
        <begin position="24"/>
        <end position="333"/>
    </location>
</feature>
<comment type="caution">
    <text evidence="3">The sequence shown here is derived from an EMBL/GenBank/DDBJ whole genome shotgun (WGS) entry which is preliminary data.</text>
</comment>
<evidence type="ECO:0000256" key="2">
    <source>
        <dbReference type="SAM" id="SignalP"/>
    </source>
</evidence>
<keyword evidence="1 2" id="KW-0732">Signal</keyword>
<dbReference type="AlphaFoldDB" id="A0A480ATA6"/>
<evidence type="ECO:0000256" key="1">
    <source>
        <dbReference type="ARBA" id="ARBA00022729"/>
    </source>
</evidence>